<evidence type="ECO:0000259" key="1">
    <source>
        <dbReference type="Pfam" id="PF00535"/>
    </source>
</evidence>
<dbReference type="InterPro" id="IPR029044">
    <property type="entry name" value="Nucleotide-diphossugar_trans"/>
</dbReference>
<dbReference type="Gene3D" id="3.90.550.10">
    <property type="entry name" value="Spore Coat Polysaccharide Biosynthesis Protein SpsA, Chain A"/>
    <property type="match status" value="1"/>
</dbReference>
<dbReference type="PANTHER" id="PTHR43685">
    <property type="entry name" value="GLYCOSYLTRANSFERASE"/>
    <property type="match status" value="1"/>
</dbReference>
<accession>A0A090TAX7</accession>
<dbReference type="InterPro" id="IPR050834">
    <property type="entry name" value="Glycosyltransf_2"/>
</dbReference>
<dbReference type="Proteomes" id="UP000029224">
    <property type="component" value="Unassembled WGS sequence"/>
</dbReference>
<comment type="caution">
    <text evidence="2">The sequence shown here is derived from an EMBL/GenBank/DDBJ whole genome shotgun (WGS) entry which is preliminary data.</text>
</comment>
<name>A0A090TAX7_9VIBR</name>
<evidence type="ECO:0000313" key="3">
    <source>
        <dbReference type="Proteomes" id="UP000029224"/>
    </source>
</evidence>
<dbReference type="SUPFAM" id="SSF53448">
    <property type="entry name" value="Nucleotide-diphospho-sugar transferases"/>
    <property type="match status" value="1"/>
</dbReference>
<proteinExistence type="predicted"/>
<dbReference type="InterPro" id="IPR001173">
    <property type="entry name" value="Glyco_trans_2-like"/>
</dbReference>
<dbReference type="Pfam" id="PF00535">
    <property type="entry name" value="Glycos_transf_2"/>
    <property type="match status" value="1"/>
</dbReference>
<dbReference type="PANTHER" id="PTHR43685:SF2">
    <property type="entry name" value="GLYCOSYLTRANSFERASE 2-LIKE DOMAIN-CONTAINING PROTEIN"/>
    <property type="match status" value="1"/>
</dbReference>
<keyword evidence="3" id="KW-1185">Reference proteome</keyword>
<dbReference type="OrthoDB" id="9801954at2"/>
<sequence length="302" mass="34920">MRKISVVIPTYNRQELLAHTLDSLVSQTLDKALFEVIVVDDGGRDNSKQVAESYKDRLNIQYFWQHDKGFRAGKARNIGTMAAEGEYIVYIDTGVLLSTITLEEHLRVHESSKTPIAVLGYVYGFDVDAETLESLQPILNASDIDKTLLHLKQQGAHDIRQRQYEDMGENIGDWPAPFDLFWTCHVSAERSELIKAGLFDESFNTWGGEDVDLGIRLFLNKNQFMMNKTICSFHWPHPKEVSDSDDHSNDAARRIHEKYQIWQTSFYNVDHREDGVPLNKIIQLYRPYENPLFRRSNFVDIH</sequence>
<reference evidence="2 3" key="2">
    <citation type="submission" date="2014-09" db="EMBL/GenBank/DDBJ databases">
        <authorList>
            <consortium name="NBRP consortium"/>
            <person name="Sawabe T."/>
            <person name="Meirelles P."/>
            <person name="Nakanishi M."/>
            <person name="Sayaka M."/>
            <person name="Hattori M."/>
            <person name="Ohkuma M."/>
        </authorList>
    </citation>
    <scope>NUCLEOTIDE SEQUENCE [LARGE SCALE GENOMIC DNA]</scope>
    <source>
        <strain evidence="2 3">JCM 19240</strain>
    </source>
</reference>
<protein>
    <submittedName>
        <fullName evidence="2">Glycosyltransferase</fullName>
    </submittedName>
</protein>
<dbReference type="EMBL" id="BBMT01000014">
    <property type="protein sequence ID" value="GAL37061.1"/>
    <property type="molecule type" value="Genomic_DNA"/>
</dbReference>
<feature type="domain" description="Glycosyltransferase 2-like" evidence="1">
    <location>
        <begin position="5"/>
        <end position="139"/>
    </location>
</feature>
<organism evidence="2 3">
    <name type="scientific">Vibrio maritimus</name>
    <dbReference type="NCBI Taxonomy" id="990268"/>
    <lineage>
        <taxon>Bacteria</taxon>
        <taxon>Pseudomonadati</taxon>
        <taxon>Pseudomonadota</taxon>
        <taxon>Gammaproteobacteria</taxon>
        <taxon>Vibrionales</taxon>
        <taxon>Vibrionaceae</taxon>
        <taxon>Vibrio</taxon>
    </lineage>
</organism>
<reference evidence="2 3" key="1">
    <citation type="submission" date="2014-09" db="EMBL/GenBank/DDBJ databases">
        <title>Vibrio maritimus JCM 19240. (C210) whole genome shotgun sequence.</title>
        <authorList>
            <person name="Sawabe T."/>
            <person name="Meirelles P."/>
            <person name="Nakanishi M."/>
            <person name="Sayaka M."/>
            <person name="Hattori M."/>
            <person name="Ohkuma M."/>
        </authorList>
    </citation>
    <scope>NUCLEOTIDE SEQUENCE [LARGE SCALE GENOMIC DNA]</scope>
    <source>
        <strain evidence="2 3">JCM 19240</strain>
    </source>
</reference>
<dbReference type="AlphaFoldDB" id="A0A090TAX7"/>
<evidence type="ECO:0000313" key="2">
    <source>
        <dbReference type="EMBL" id="GAL37061.1"/>
    </source>
</evidence>
<dbReference type="GO" id="GO:0016740">
    <property type="term" value="F:transferase activity"/>
    <property type="evidence" value="ECO:0007669"/>
    <property type="project" value="UniProtKB-KW"/>
</dbReference>
<keyword evidence="2" id="KW-0808">Transferase</keyword>
<gene>
    <name evidence="2" type="ORF">JCM19240_3010</name>
</gene>